<accession>A0AAD8U0A5</accession>
<keyword evidence="5" id="KW-1185">Reference proteome</keyword>
<evidence type="ECO:0000259" key="3">
    <source>
        <dbReference type="PROSITE" id="PS50158"/>
    </source>
</evidence>
<name>A0AAD8U0A5_LOLMU</name>
<organism evidence="4 5">
    <name type="scientific">Lolium multiflorum</name>
    <name type="common">Italian ryegrass</name>
    <name type="synonym">Lolium perenne subsp. multiflorum</name>
    <dbReference type="NCBI Taxonomy" id="4521"/>
    <lineage>
        <taxon>Eukaryota</taxon>
        <taxon>Viridiplantae</taxon>
        <taxon>Streptophyta</taxon>
        <taxon>Embryophyta</taxon>
        <taxon>Tracheophyta</taxon>
        <taxon>Spermatophyta</taxon>
        <taxon>Magnoliopsida</taxon>
        <taxon>Liliopsida</taxon>
        <taxon>Poales</taxon>
        <taxon>Poaceae</taxon>
        <taxon>BOP clade</taxon>
        <taxon>Pooideae</taxon>
        <taxon>Poodae</taxon>
        <taxon>Poeae</taxon>
        <taxon>Poeae Chloroplast Group 2 (Poeae type)</taxon>
        <taxon>Loliodinae</taxon>
        <taxon>Loliinae</taxon>
        <taxon>Lolium</taxon>
    </lineage>
</organism>
<dbReference type="PROSITE" id="PS50158">
    <property type="entry name" value="ZF_CCHC"/>
    <property type="match status" value="1"/>
</dbReference>
<proteinExistence type="predicted"/>
<gene>
    <name evidence="4" type="ORF">QYE76_013233</name>
</gene>
<evidence type="ECO:0000313" key="4">
    <source>
        <dbReference type="EMBL" id="KAK1696536.1"/>
    </source>
</evidence>
<keyword evidence="1" id="KW-0479">Metal-binding</keyword>
<feature type="compositionally biased region" description="Basic and acidic residues" evidence="2">
    <location>
        <begin position="178"/>
        <end position="187"/>
    </location>
</feature>
<dbReference type="Gene3D" id="4.10.60.10">
    <property type="entry name" value="Zinc finger, CCHC-type"/>
    <property type="match status" value="1"/>
</dbReference>
<feature type="region of interest" description="Disordered" evidence="2">
    <location>
        <begin position="322"/>
        <end position="350"/>
    </location>
</feature>
<feature type="domain" description="CCHC-type" evidence="3">
    <location>
        <begin position="279"/>
        <end position="295"/>
    </location>
</feature>
<dbReference type="EMBL" id="JAUUTY010000001">
    <property type="protein sequence ID" value="KAK1696536.1"/>
    <property type="molecule type" value="Genomic_DNA"/>
</dbReference>
<dbReference type="InterPro" id="IPR036875">
    <property type="entry name" value="Znf_CCHC_sf"/>
</dbReference>
<feature type="compositionally biased region" description="Basic residues" evidence="2">
    <location>
        <begin position="10"/>
        <end position="22"/>
    </location>
</feature>
<evidence type="ECO:0000256" key="2">
    <source>
        <dbReference type="SAM" id="MobiDB-lite"/>
    </source>
</evidence>
<dbReference type="AlphaFoldDB" id="A0AAD8U0A5"/>
<evidence type="ECO:0000313" key="5">
    <source>
        <dbReference type="Proteomes" id="UP001231189"/>
    </source>
</evidence>
<keyword evidence="1" id="KW-0863">Zinc-finger</keyword>
<protein>
    <recommendedName>
        <fullName evidence="3">CCHC-type domain-containing protein</fullName>
    </recommendedName>
</protein>
<evidence type="ECO:0000256" key="1">
    <source>
        <dbReference type="PROSITE-ProRule" id="PRU00047"/>
    </source>
</evidence>
<feature type="compositionally biased region" description="Basic and acidic residues" evidence="2">
    <location>
        <begin position="322"/>
        <end position="332"/>
    </location>
</feature>
<feature type="region of interest" description="Disordered" evidence="2">
    <location>
        <begin position="173"/>
        <end position="205"/>
    </location>
</feature>
<feature type="region of interest" description="Disordered" evidence="2">
    <location>
        <begin position="1"/>
        <end position="44"/>
    </location>
</feature>
<feature type="compositionally biased region" description="Low complexity" evidence="2">
    <location>
        <begin position="26"/>
        <end position="44"/>
    </location>
</feature>
<reference evidence="4" key="1">
    <citation type="submission" date="2023-07" db="EMBL/GenBank/DDBJ databases">
        <title>A chromosome-level genome assembly of Lolium multiflorum.</title>
        <authorList>
            <person name="Chen Y."/>
            <person name="Copetti D."/>
            <person name="Kolliker R."/>
            <person name="Studer B."/>
        </authorList>
    </citation>
    <scope>NUCLEOTIDE SEQUENCE</scope>
    <source>
        <strain evidence="4">02402/16</strain>
        <tissue evidence="4">Leaf</tissue>
    </source>
</reference>
<comment type="caution">
    <text evidence="4">The sequence shown here is derived from an EMBL/GenBank/DDBJ whole genome shotgun (WGS) entry which is preliminary data.</text>
</comment>
<keyword evidence="1" id="KW-0862">Zinc</keyword>
<dbReference type="GO" id="GO:0003676">
    <property type="term" value="F:nucleic acid binding"/>
    <property type="evidence" value="ECO:0007669"/>
    <property type="project" value="InterPro"/>
</dbReference>
<dbReference type="InterPro" id="IPR001878">
    <property type="entry name" value="Znf_CCHC"/>
</dbReference>
<sequence>MGLPTEQRPWRRRWTSRRRRRPVLPPSVLSASAASSAGLTSSSSPRACSAALVVEAFGPQATISAGPTSLPPEPAAVLAAAALARRRSDPAVGGQMRRARRFRKPALASRPPCEELRDPAVVVEGLGCLSLPPLEVFPKAPSPSLPVMDDDVSGDAQCAVDVCDGERAPEKVAVSGDVRSEKMAPEKMEDDEELAPRTPSVSTNGGVPGSVCDVAVVRHGGKALEELCGGLSPAAAALGVEEGWVQVGRGNRPGHEPLSLLRKEGLERSLAFKSWARGRCFRCLERGHQVRSCREPFRCIRCRRPGHRERFCRARFPAARSRSPDTRARSPDAHAPLQRSHSPSAQLRRPSSFRSWAEVVSQSPLCAAVPSPPPRCCGEFKVDFSLDSVFQSQVALMRLELLQLVDVRIEEVVRPLREEVATLKRLLAHDGVAMEPTDAHALVPPDSAEQNSSVVEDEHLYGCFSPRGSFSPCAGASSTVTAPTDVDAAVLFGGVLTPPPVEEVRSGSHEFSDVASPPCQALAFEKCGDVDASVSPSAESDRQVVHIDDTVAKSGVLPMMPGAIVAREVSEFLATLAVAFQGSAVG</sequence>
<dbReference type="SMART" id="SM00343">
    <property type="entry name" value="ZnF_C2HC"/>
    <property type="match status" value="2"/>
</dbReference>
<dbReference type="Proteomes" id="UP001231189">
    <property type="component" value="Unassembled WGS sequence"/>
</dbReference>
<dbReference type="SUPFAM" id="SSF57756">
    <property type="entry name" value="Retrovirus zinc finger-like domains"/>
    <property type="match status" value="1"/>
</dbReference>
<dbReference type="GO" id="GO:0008270">
    <property type="term" value="F:zinc ion binding"/>
    <property type="evidence" value="ECO:0007669"/>
    <property type="project" value="UniProtKB-KW"/>
</dbReference>